<accession>A0A1Y1VUV2</accession>
<dbReference type="GeneID" id="63800278"/>
<name>A0A1Y1VUV2_9FUNG</name>
<dbReference type="EMBL" id="MCFD01000065">
    <property type="protein sequence ID" value="ORX64796.1"/>
    <property type="molecule type" value="Genomic_DNA"/>
</dbReference>
<sequence>MGYLSARESQQQQQQQQGHLANGVCVNISSACSEIAPCLECSLSLNRYPRRCCLLSRLRSSRLSMPAPAALWCTRLCCFICLLTAAPRLSPGLPLRCWRSCLVCCRLMSCLPLASTGLLRQAAARPPGWVQKEESDAGHGCDGMMGGKGGSGSLPTQRSACLSGREQTAGASRGQQRPAEASRGQQRPAEASRGQQRPAGASRGQQRPAEASSLILLGTTNVRRVRCRPRPADSCRAMYSEAALFCTRVPRERHQSATAKGASAEWWCS</sequence>
<proteinExistence type="predicted"/>
<dbReference type="Proteomes" id="UP000193922">
    <property type="component" value="Unassembled WGS sequence"/>
</dbReference>
<organism evidence="2 3">
    <name type="scientific">Linderina pennispora</name>
    <dbReference type="NCBI Taxonomy" id="61395"/>
    <lineage>
        <taxon>Eukaryota</taxon>
        <taxon>Fungi</taxon>
        <taxon>Fungi incertae sedis</taxon>
        <taxon>Zoopagomycota</taxon>
        <taxon>Kickxellomycotina</taxon>
        <taxon>Kickxellomycetes</taxon>
        <taxon>Kickxellales</taxon>
        <taxon>Kickxellaceae</taxon>
        <taxon>Linderina</taxon>
    </lineage>
</organism>
<comment type="caution">
    <text evidence="2">The sequence shown here is derived from an EMBL/GenBank/DDBJ whole genome shotgun (WGS) entry which is preliminary data.</text>
</comment>
<feature type="region of interest" description="Disordered" evidence="1">
    <location>
        <begin position="129"/>
        <end position="215"/>
    </location>
</feature>
<evidence type="ECO:0000313" key="3">
    <source>
        <dbReference type="Proteomes" id="UP000193922"/>
    </source>
</evidence>
<dbReference type="AlphaFoldDB" id="A0A1Y1VUV2"/>
<dbReference type="PROSITE" id="PS51257">
    <property type="entry name" value="PROKAR_LIPOPROTEIN"/>
    <property type="match status" value="1"/>
</dbReference>
<evidence type="ECO:0000256" key="1">
    <source>
        <dbReference type="SAM" id="MobiDB-lite"/>
    </source>
</evidence>
<reference evidence="2 3" key="1">
    <citation type="submission" date="2016-07" db="EMBL/GenBank/DDBJ databases">
        <title>Pervasive Adenine N6-methylation of Active Genes in Fungi.</title>
        <authorList>
            <consortium name="DOE Joint Genome Institute"/>
            <person name="Mondo S.J."/>
            <person name="Dannebaum R.O."/>
            <person name="Kuo R.C."/>
            <person name="Labutti K."/>
            <person name="Haridas S."/>
            <person name="Kuo A."/>
            <person name="Salamov A."/>
            <person name="Ahrendt S.R."/>
            <person name="Lipzen A."/>
            <person name="Sullivan W."/>
            <person name="Andreopoulos W.B."/>
            <person name="Clum A."/>
            <person name="Lindquist E."/>
            <person name="Daum C."/>
            <person name="Ramamoorthy G.K."/>
            <person name="Gryganskyi A."/>
            <person name="Culley D."/>
            <person name="Magnuson J.K."/>
            <person name="James T.Y."/>
            <person name="O'Malley M.A."/>
            <person name="Stajich J.E."/>
            <person name="Spatafora J.W."/>
            <person name="Visel A."/>
            <person name="Grigoriev I.V."/>
        </authorList>
    </citation>
    <scope>NUCLEOTIDE SEQUENCE [LARGE SCALE GENOMIC DNA]</scope>
    <source>
        <strain evidence="2 3">ATCC 12442</strain>
    </source>
</reference>
<feature type="compositionally biased region" description="Polar residues" evidence="1">
    <location>
        <begin position="153"/>
        <end position="175"/>
    </location>
</feature>
<dbReference type="RefSeq" id="XP_040739376.1">
    <property type="nucleotide sequence ID" value="XM_040883630.1"/>
</dbReference>
<protein>
    <submittedName>
        <fullName evidence="2">Uncharacterized protein</fullName>
    </submittedName>
</protein>
<evidence type="ECO:0000313" key="2">
    <source>
        <dbReference type="EMBL" id="ORX64796.1"/>
    </source>
</evidence>
<keyword evidence="3" id="KW-1185">Reference proteome</keyword>
<feature type="compositionally biased region" description="Gly residues" evidence="1">
    <location>
        <begin position="140"/>
        <end position="152"/>
    </location>
</feature>
<gene>
    <name evidence="2" type="ORF">DL89DRAFT_158481</name>
</gene>